<evidence type="ECO:0000256" key="2">
    <source>
        <dbReference type="ARBA" id="ARBA00022679"/>
    </source>
</evidence>
<dbReference type="InterPro" id="IPR001173">
    <property type="entry name" value="Glyco_trans_2-like"/>
</dbReference>
<dbReference type="Gene3D" id="3.90.550.10">
    <property type="entry name" value="Spore Coat Polysaccharide Biosynthesis Protein SpsA, Chain A"/>
    <property type="match status" value="1"/>
</dbReference>
<evidence type="ECO:0000259" key="4">
    <source>
        <dbReference type="Pfam" id="PF00535"/>
    </source>
</evidence>
<name>A0ABW5UDS7_9SPHI</name>
<keyword evidence="3" id="KW-1133">Transmembrane helix</keyword>
<keyword evidence="3" id="KW-0472">Membrane</keyword>
<feature type="domain" description="Glycosyltransferase 2-like" evidence="4">
    <location>
        <begin position="8"/>
        <end position="182"/>
    </location>
</feature>
<dbReference type="EMBL" id="JBHUMB010000006">
    <property type="protein sequence ID" value="MFD2743231.1"/>
    <property type="molecule type" value="Genomic_DNA"/>
</dbReference>
<evidence type="ECO:0000256" key="1">
    <source>
        <dbReference type="ARBA" id="ARBA00022676"/>
    </source>
</evidence>
<evidence type="ECO:0000313" key="5">
    <source>
        <dbReference type="EMBL" id="MFD2743231.1"/>
    </source>
</evidence>
<keyword evidence="6" id="KW-1185">Reference proteome</keyword>
<dbReference type="Pfam" id="PF00535">
    <property type="entry name" value="Glycos_transf_2"/>
    <property type="match status" value="1"/>
</dbReference>
<dbReference type="Proteomes" id="UP001597418">
    <property type="component" value="Unassembled WGS sequence"/>
</dbReference>
<keyword evidence="3" id="KW-0812">Transmembrane</keyword>
<accession>A0ABW5UDS7</accession>
<dbReference type="InterPro" id="IPR029044">
    <property type="entry name" value="Nucleotide-diphossugar_trans"/>
</dbReference>
<dbReference type="SUPFAM" id="SSF53448">
    <property type="entry name" value="Nucleotide-diphospho-sugar transferases"/>
    <property type="match status" value="1"/>
</dbReference>
<dbReference type="PANTHER" id="PTHR22916">
    <property type="entry name" value="GLYCOSYLTRANSFERASE"/>
    <property type="match status" value="1"/>
</dbReference>
<dbReference type="RefSeq" id="WP_066756226.1">
    <property type="nucleotide sequence ID" value="NZ_JBHUMB010000006.1"/>
</dbReference>
<gene>
    <name evidence="5" type="ORF">ACFSQ6_07460</name>
</gene>
<dbReference type="CDD" id="cd00761">
    <property type="entry name" value="Glyco_tranf_GTA_type"/>
    <property type="match status" value="1"/>
</dbReference>
<comment type="caution">
    <text evidence="5">The sequence shown here is derived from an EMBL/GenBank/DDBJ whole genome shotgun (WGS) entry which is preliminary data.</text>
</comment>
<sequence length="330" mass="38254">MINQPLVTIITPIFNAEKTLSSCLKSLARLTYKNLQFVFIDDCSSDNGIEIVNEFLSTRENDKLSILIQHQKNQGVAAARNSGLDHASGKYVYYVDADDELETDTIRAAVNTAEHSESDIVGFSWYLAFEKNKRPMNQPSFISAEDALQKLMNGTMRWNLWLFLVKRSLYEDHQIRFLPGVNMGEDMMVMIKLFAVAKNVSFLDQHYYLYRQSNSESLTKTYSESHMSQVAENLHVATDFLATKSWHFDLEKHTAFLMLNIKLPLLISSKTSQYKRWLTWFAEANVFAGKNTAVSWRVRLIERAAVSQHFWIIKLYYYFVIRVVYGIIYK</sequence>
<evidence type="ECO:0000313" key="6">
    <source>
        <dbReference type="Proteomes" id="UP001597418"/>
    </source>
</evidence>
<dbReference type="PANTHER" id="PTHR22916:SF51">
    <property type="entry name" value="GLYCOSYLTRANSFERASE EPSH-RELATED"/>
    <property type="match status" value="1"/>
</dbReference>
<keyword evidence="2" id="KW-0808">Transferase</keyword>
<organism evidence="5 6">
    <name type="scientific">Sphingobacterium populi</name>
    <dbReference type="NCBI Taxonomy" id="1812824"/>
    <lineage>
        <taxon>Bacteria</taxon>
        <taxon>Pseudomonadati</taxon>
        <taxon>Bacteroidota</taxon>
        <taxon>Sphingobacteriia</taxon>
        <taxon>Sphingobacteriales</taxon>
        <taxon>Sphingobacteriaceae</taxon>
        <taxon>Sphingobacterium</taxon>
    </lineage>
</organism>
<feature type="transmembrane region" description="Helical" evidence="3">
    <location>
        <begin position="309"/>
        <end position="328"/>
    </location>
</feature>
<evidence type="ECO:0000256" key="3">
    <source>
        <dbReference type="SAM" id="Phobius"/>
    </source>
</evidence>
<reference evidence="6" key="1">
    <citation type="journal article" date="2019" name="Int. J. Syst. Evol. Microbiol.">
        <title>The Global Catalogue of Microorganisms (GCM) 10K type strain sequencing project: providing services to taxonomists for standard genome sequencing and annotation.</title>
        <authorList>
            <consortium name="The Broad Institute Genomics Platform"/>
            <consortium name="The Broad Institute Genome Sequencing Center for Infectious Disease"/>
            <person name="Wu L."/>
            <person name="Ma J."/>
        </authorList>
    </citation>
    <scope>NUCLEOTIDE SEQUENCE [LARGE SCALE GENOMIC DNA]</scope>
    <source>
        <strain evidence="6">KCTC 42247</strain>
    </source>
</reference>
<protein>
    <submittedName>
        <fullName evidence="5">Glycosyltransferase family 2 protein</fullName>
    </submittedName>
</protein>
<proteinExistence type="predicted"/>
<keyword evidence="1" id="KW-0328">Glycosyltransferase</keyword>